<evidence type="ECO:0000259" key="2">
    <source>
        <dbReference type="Pfam" id="PF01593"/>
    </source>
</evidence>
<dbReference type="RefSeq" id="XP_033388988.1">
    <property type="nucleotide sequence ID" value="XM_033526425.1"/>
</dbReference>
<evidence type="ECO:0000313" key="4">
    <source>
        <dbReference type="Proteomes" id="UP000799778"/>
    </source>
</evidence>
<dbReference type="SUPFAM" id="SSF51905">
    <property type="entry name" value="FAD/NAD(P)-binding domain"/>
    <property type="match status" value="1"/>
</dbReference>
<feature type="transmembrane region" description="Helical" evidence="1">
    <location>
        <begin position="12"/>
        <end position="29"/>
    </location>
</feature>
<dbReference type="PANTHER" id="PTHR42923:SF42">
    <property type="entry name" value="AMINE OXIDASE DOMAIN-CONTAINING PROTEIN"/>
    <property type="match status" value="1"/>
</dbReference>
<keyword evidence="1" id="KW-1133">Transmembrane helix</keyword>
<dbReference type="Pfam" id="PF01593">
    <property type="entry name" value="Amino_oxidase"/>
    <property type="match status" value="1"/>
</dbReference>
<keyword evidence="4" id="KW-1185">Reference proteome</keyword>
<evidence type="ECO:0000313" key="3">
    <source>
        <dbReference type="EMBL" id="KAF2020649.1"/>
    </source>
</evidence>
<organism evidence="3 4">
    <name type="scientific">Aaosphaeria arxii CBS 175.79</name>
    <dbReference type="NCBI Taxonomy" id="1450172"/>
    <lineage>
        <taxon>Eukaryota</taxon>
        <taxon>Fungi</taxon>
        <taxon>Dikarya</taxon>
        <taxon>Ascomycota</taxon>
        <taxon>Pezizomycotina</taxon>
        <taxon>Dothideomycetes</taxon>
        <taxon>Pleosporomycetidae</taxon>
        <taxon>Pleosporales</taxon>
        <taxon>Pleosporales incertae sedis</taxon>
        <taxon>Aaosphaeria</taxon>
    </lineage>
</organism>
<sequence>MASNNGTKKLQVAIVGSGMAGLVTAYLLSNDPHQRYAVKIFESGKTLSLDSASVSIPNATKTAFNRVDLPMRAFAGGFYSNLKAMYDHLGVKYHSQPFLFEFAKSPTKLGSRLRSDSQSQLPASSYFVHASNLHETPPPRPRALPFISYILEVVYLLVCYAWFSLCCFLVAPLDGLQGAESLEEYLRRTWVPEYFISYYVLPLISSVTTCPHQSLLGFPASDVIGYKRRTHNAPHYTVSNGVNTVQERLIKGVNYELSAPISKVTPTGNRVKLTWKKVDSNDAEDQEETFDKVIMAVAPDIVGQIFGPLQHFMRRIPTVMVESVVHSDKTMLKQGSSLEQRKSRLGAQLIYLRTTTDNIHQTESHHVQNCGSIVTTCPIDKIDDEHTIHSATFTRVLRTPESKRIVNSIFRDTPNFAGAEKSNSLWKNGDDNVFLVGGWCWDGMVLLEGCIVSAMRVANALNVEIPWKS</sequence>
<dbReference type="Pfam" id="PF13450">
    <property type="entry name" value="NAD_binding_8"/>
    <property type="match status" value="1"/>
</dbReference>
<keyword evidence="1" id="KW-0812">Transmembrane</keyword>
<evidence type="ECO:0000256" key="1">
    <source>
        <dbReference type="SAM" id="Phobius"/>
    </source>
</evidence>
<proteinExistence type="predicted"/>
<accession>A0A6A5Y5T4</accession>
<protein>
    <submittedName>
        <fullName evidence="3">FAD/NAD(P)-binding domain-containing protein</fullName>
    </submittedName>
</protein>
<dbReference type="AlphaFoldDB" id="A0A6A5Y5T4"/>
<dbReference type="InterPro" id="IPR050464">
    <property type="entry name" value="Zeta_carotene_desat/Oxidored"/>
</dbReference>
<reference evidence="3" key="1">
    <citation type="journal article" date="2020" name="Stud. Mycol.">
        <title>101 Dothideomycetes genomes: a test case for predicting lifestyles and emergence of pathogens.</title>
        <authorList>
            <person name="Haridas S."/>
            <person name="Albert R."/>
            <person name="Binder M."/>
            <person name="Bloem J."/>
            <person name="Labutti K."/>
            <person name="Salamov A."/>
            <person name="Andreopoulos B."/>
            <person name="Baker S."/>
            <person name="Barry K."/>
            <person name="Bills G."/>
            <person name="Bluhm B."/>
            <person name="Cannon C."/>
            <person name="Castanera R."/>
            <person name="Culley D."/>
            <person name="Daum C."/>
            <person name="Ezra D."/>
            <person name="Gonzalez J."/>
            <person name="Henrissat B."/>
            <person name="Kuo A."/>
            <person name="Liang C."/>
            <person name="Lipzen A."/>
            <person name="Lutzoni F."/>
            <person name="Magnuson J."/>
            <person name="Mondo S."/>
            <person name="Nolan M."/>
            <person name="Ohm R."/>
            <person name="Pangilinan J."/>
            <person name="Park H.-J."/>
            <person name="Ramirez L."/>
            <person name="Alfaro M."/>
            <person name="Sun H."/>
            <person name="Tritt A."/>
            <person name="Yoshinaga Y."/>
            <person name="Zwiers L.-H."/>
            <person name="Turgeon B."/>
            <person name="Goodwin S."/>
            <person name="Spatafora J."/>
            <person name="Crous P."/>
            <person name="Grigoriev I."/>
        </authorList>
    </citation>
    <scope>NUCLEOTIDE SEQUENCE</scope>
    <source>
        <strain evidence="3">CBS 175.79</strain>
    </source>
</reference>
<gene>
    <name evidence="3" type="ORF">BU24DRAFT_416326</name>
</gene>
<dbReference type="InterPro" id="IPR036188">
    <property type="entry name" value="FAD/NAD-bd_sf"/>
</dbReference>
<dbReference type="GO" id="GO:0016491">
    <property type="term" value="F:oxidoreductase activity"/>
    <property type="evidence" value="ECO:0007669"/>
    <property type="project" value="InterPro"/>
</dbReference>
<dbReference type="Gene3D" id="3.50.50.60">
    <property type="entry name" value="FAD/NAD(P)-binding domain"/>
    <property type="match status" value="1"/>
</dbReference>
<dbReference type="EMBL" id="ML978066">
    <property type="protein sequence ID" value="KAF2020649.1"/>
    <property type="molecule type" value="Genomic_DNA"/>
</dbReference>
<dbReference type="Proteomes" id="UP000799778">
    <property type="component" value="Unassembled WGS sequence"/>
</dbReference>
<feature type="domain" description="Amine oxidase" evidence="2">
    <location>
        <begin position="230"/>
        <end position="461"/>
    </location>
</feature>
<dbReference type="GeneID" id="54283822"/>
<dbReference type="InterPro" id="IPR002937">
    <property type="entry name" value="Amino_oxidase"/>
</dbReference>
<dbReference type="PANTHER" id="PTHR42923">
    <property type="entry name" value="PROTOPORPHYRINOGEN OXIDASE"/>
    <property type="match status" value="1"/>
</dbReference>
<dbReference type="OrthoDB" id="5977668at2759"/>
<keyword evidence="1" id="KW-0472">Membrane</keyword>
<feature type="transmembrane region" description="Helical" evidence="1">
    <location>
        <begin position="143"/>
        <end position="163"/>
    </location>
</feature>
<name>A0A6A5Y5T4_9PLEO</name>